<evidence type="ECO:0000256" key="1">
    <source>
        <dbReference type="SAM" id="MobiDB-lite"/>
    </source>
</evidence>
<dbReference type="PANTHER" id="PTHR14379">
    <property type="entry name" value="LIMKAIN B LKAP"/>
    <property type="match status" value="1"/>
</dbReference>
<protein>
    <recommendedName>
        <fullName evidence="2">NYN domain-containing protein</fullName>
    </recommendedName>
</protein>
<feature type="compositionally biased region" description="Polar residues" evidence="1">
    <location>
        <begin position="353"/>
        <end position="376"/>
    </location>
</feature>
<dbReference type="GO" id="GO:0010468">
    <property type="term" value="P:regulation of gene expression"/>
    <property type="evidence" value="ECO:0007669"/>
    <property type="project" value="InterPro"/>
</dbReference>
<feature type="region of interest" description="Disordered" evidence="1">
    <location>
        <begin position="486"/>
        <end position="508"/>
    </location>
</feature>
<feature type="region of interest" description="Disordered" evidence="1">
    <location>
        <begin position="337"/>
        <end position="404"/>
    </location>
</feature>
<feature type="compositionally biased region" description="Polar residues" evidence="1">
    <location>
        <begin position="190"/>
        <end position="201"/>
    </location>
</feature>
<dbReference type="OMA" id="REWIVYG"/>
<dbReference type="Pfam" id="PF01936">
    <property type="entry name" value="NYN"/>
    <property type="match status" value="1"/>
</dbReference>
<dbReference type="STRING" id="5643.A0A060SQT3"/>
<dbReference type="GO" id="GO:1905762">
    <property type="term" value="F:CCR4-NOT complex binding"/>
    <property type="evidence" value="ECO:0007669"/>
    <property type="project" value="TreeGrafter"/>
</dbReference>
<feature type="domain" description="NYN" evidence="2">
    <location>
        <begin position="6"/>
        <end position="148"/>
    </location>
</feature>
<dbReference type="PANTHER" id="PTHR14379:SF3">
    <property type="entry name" value="MEIOSIS REGULATOR AND MRNA STABILITY FACTOR 1"/>
    <property type="match status" value="1"/>
</dbReference>
<dbReference type="Gene3D" id="3.40.50.1010">
    <property type="entry name" value="5'-nuclease"/>
    <property type="match status" value="1"/>
</dbReference>
<dbReference type="Proteomes" id="UP000029665">
    <property type="component" value="Unassembled WGS sequence"/>
</dbReference>
<dbReference type="EMBL" id="CCBP010000384">
    <property type="protein sequence ID" value="CDO76531.1"/>
    <property type="molecule type" value="Genomic_DNA"/>
</dbReference>
<sequence length="508" mass="54859">MTSTVVAVFWDYESCGLPAVEPTFAIVNKIRHLAHQYGSVKTFKAYIQTPEQSKLKSMTVRSELQTCGVSLVDCLRVGQRDVSDKIMMAVDMMAHAIDNSAPATIILISGDRDFTYPVSILSLRRYKFVLVAPRGVDMALRGQADAVYSWPADFLPDLSTASRSSSSTLAGTDERFVNKDSPFTLPNLGKEQQPTPPSSMSSRMLVDLAENQFFGRLASDSTSPTEPEPPNNHGPEKEATGILVPVGSTNPLRSASSATTPENVEAVSSRSIPASAPVVEEGEIAQSPSTVPPAPTPLRPPGLFSSWAPTATSTVWNAMSDVDPQSWSTAPPTSIWTMSERSSSQMARDWLPSGTSRPPTTAGASAIPQQKPSSSFGGYPASASSSRVPPRDLPTDEEEEDGEEWETYSHVAKKARPSSAPIPQEFQPLVKVLRQQISQGVFRVESSQLGTLLSAMGQSTAIYERAGATRLKEYTAKAAEAGVVKLSKPSPDGHHYIMLHPTHRKKRT</sequence>
<dbReference type="GO" id="GO:0004540">
    <property type="term" value="F:RNA nuclease activity"/>
    <property type="evidence" value="ECO:0007669"/>
    <property type="project" value="InterPro"/>
</dbReference>
<accession>A0A060SQT3</accession>
<dbReference type="GO" id="GO:0005777">
    <property type="term" value="C:peroxisome"/>
    <property type="evidence" value="ECO:0007669"/>
    <property type="project" value="InterPro"/>
</dbReference>
<dbReference type="InterPro" id="IPR024768">
    <property type="entry name" value="Marf1"/>
</dbReference>
<proteinExistence type="predicted"/>
<dbReference type="HOGENOM" id="CLU_019899_1_0_1"/>
<dbReference type="InterPro" id="IPR021139">
    <property type="entry name" value="NYN"/>
</dbReference>
<evidence type="ECO:0000313" key="4">
    <source>
        <dbReference type="Proteomes" id="UP000029665"/>
    </source>
</evidence>
<keyword evidence="4" id="KW-1185">Reference proteome</keyword>
<dbReference type="AlphaFoldDB" id="A0A060SQT3"/>
<feature type="region of interest" description="Disordered" evidence="1">
    <location>
        <begin position="161"/>
        <end position="201"/>
    </location>
</feature>
<evidence type="ECO:0000259" key="2">
    <source>
        <dbReference type="Pfam" id="PF01936"/>
    </source>
</evidence>
<feature type="compositionally biased region" description="Low complexity" evidence="1">
    <location>
        <begin position="161"/>
        <end position="170"/>
    </location>
</feature>
<gene>
    <name evidence="3" type="ORF">BN946_scf184750.g11</name>
</gene>
<feature type="compositionally biased region" description="Polar residues" evidence="1">
    <location>
        <begin position="337"/>
        <end position="346"/>
    </location>
</feature>
<comment type="caution">
    <text evidence="3">The sequence shown here is derived from an EMBL/GenBank/DDBJ whole genome shotgun (WGS) entry which is preliminary data.</text>
</comment>
<feature type="compositionally biased region" description="Acidic residues" evidence="1">
    <location>
        <begin position="395"/>
        <end position="404"/>
    </location>
</feature>
<feature type="region of interest" description="Disordered" evidence="1">
    <location>
        <begin position="218"/>
        <end position="296"/>
    </location>
</feature>
<evidence type="ECO:0000313" key="3">
    <source>
        <dbReference type="EMBL" id="CDO76531.1"/>
    </source>
</evidence>
<reference evidence="3" key="1">
    <citation type="submission" date="2014-01" db="EMBL/GenBank/DDBJ databases">
        <title>The genome of the white-rot fungus Pycnoporus cinnabarinus: a basidiomycete model with a versatile arsenal for lignocellulosic biomass breakdown.</title>
        <authorList>
            <person name="Levasseur A."/>
            <person name="Lomascolo A."/>
            <person name="Ruiz-Duenas F.J."/>
            <person name="Uzan E."/>
            <person name="Piumi F."/>
            <person name="Kues U."/>
            <person name="Ram A.F.J."/>
            <person name="Murat C."/>
            <person name="Haon M."/>
            <person name="Benoit I."/>
            <person name="Arfi Y."/>
            <person name="Chevret D."/>
            <person name="Drula E."/>
            <person name="Kwon M.J."/>
            <person name="Gouret P."/>
            <person name="Lesage-Meessen L."/>
            <person name="Lombard V."/>
            <person name="Mariette J."/>
            <person name="Noirot C."/>
            <person name="Park J."/>
            <person name="Patyshakuliyeva A."/>
            <person name="Wieneger R.A.B."/>
            <person name="Wosten H.A.B."/>
            <person name="Martin F."/>
            <person name="Coutinho P.M."/>
            <person name="de Vries R."/>
            <person name="Martinez A.T."/>
            <person name="Klopp C."/>
            <person name="Pontarotti P."/>
            <person name="Henrissat B."/>
            <person name="Record E."/>
        </authorList>
    </citation>
    <scope>NUCLEOTIDE SEQUENCE [LARGE SCALE GENOMIC DNA]</scope>
    <source>
        <strain evidence="3">BRFM137</strain>
    </source>
</reference>
<dbReference type="CDD" id="cd10910">
    <property type="entry name" value="PIN_limkain_b1_N_like"/>
    <property type="match status" value="1"/>
</dbReference>
<name>A0A060SQT3_PYCCI</name>
<dbReference type="OrthoDB" id="549353at2759"/>
<organism evidence="3 4">
    <name type="scientific">Pycnoporus cinnabarinus</name>
    <name type="common">Cinnabar-red polypore</name>
    <name type="synonym">Trametes cinnabarina</name>
    <dbReference type="NCBI Taxonomy" id="5643"/>
    <lineage>
        <taxon>Eukaryota</taxon>
        <taxon>Fungi</taxon>
        <taxon>Dikarya</taxon>
        <taxon>Basidiomycota</taxon>
        <taxon>Agaricomycotina</taxon>
        <taxon>Agaricomycetes</taxon>
        <taxon>Polyporales</taxon>
        <taxon>Polyporaceae</taxon>
        <taxon>Trametes</taxon>
    </lineage>
</organism>
<feature type="compositionally biased region" description="Polar residues" evidence="1">
    <location>
        <begin position="247"/>
        <end position="272"/>
    </location>
</feature>